<accession>A0A498HU88</accession>
<reference evidence="2 3" key="1">
    <citation type="submission" date="2018-10" db="EMBL/GenBank/DDBJ databases">
        <title>A high-quality apple genome assembly.</title>
        <authorList>
            <person name="Hu J."/>
        </authorList>
    </citation>
    <scope>NUCLEOTIDE SEQUENCE [LARGE SCALE GENOMIC DNA]</scope>
    <source>
        <strain evidence="3">cv. HFTH1</strain>
        <tissue evidence="2">Young leaf</tissue>
    </source>
</reference>
<protein>
    <submittedName>
        <fullName evidence="2">Uncharacterized protein</fullName>
    </submittedName>
</protein>
<dbReference type="AlphaFoldDB" id="A0A498HU88"/>
<dbReference type="EMBL" id="RDQH01000341">
    <property type="protein sequence ID" value="RXH75016.1"/>
    <property type="molecule type" value="Genomic_DNA"/>
</dbReference>
<dbReference type="Proteomes" id="UP000290289">
    <property type="component" value="Chromosome 15"/>
</dbReference>
<comment type="caution">
    <text evidence="2">The sequence shown here is derived from an EMBL/GenBank/DDBJ whole genome shotgun (WGS) entry which is preliminary data.</text>
</comment>
<feature type="region of interest" description="Disordered" evidence="1">
    <location>
        <begin position="95"/>
        <end position="122"/>
    </location>
</feature>
<gene>
    <name evidence="2" type="ORF">DVH24_029737</name>
</gene>
<feature type="compositionally biased region" description="Basic and acidic residues" evidence="1">
    <location>
        <begin position="111"/>
        <end position="122"/>
    </location>
</feature>
<evidence type="ECO:0000313" key="2">
    <source>
        <dbReference type="EMBL" id="RXH75016.1"/>
    </source>
</evidence>
<evidence type="ECO:0000256" key="1">
    <source>
        <dbReference type="SAM" id="MobiDB-lite"/>
    </source>
</evidence>
<proteinExistence type="predicted"/>
<evidence type="ECO:0000313" key="3">
    <source>
        <dbReference type="Proteomes" id="UP000290289"/>
    </source>
</evidence>
<organism evidence="2 3">
    <name type="scientific">Malus domestica</name>
    <name type="common">Apple</name>
    <name type="synonym">Pyrus malus</name>
    <dbReference type="NCBI Taxonomy" id="3750"/>
    <lineage>
        <taxon>Eukaryota</taxon>
        <taxon>Viridiplantae</taxon>
        <taxon>Streptophyta</taxon>
        <taxon>Embryophyta</taxon>
        <taxon>Tracheophyta</taxon>
        <taxon>Spermatophyta</taxon>
        <taxon>Magnoliopsida</taxon>
        <taxon>eudicotyledons</taxon>
        <taxon>Gunneridae</taxon>
        <taxon>Pentapetalae</taxon>
        <taxon>rosids</taxon>
        <taxon>fabids</taxon>
        <taxon>Rosales</taxon>
        <taxon>Rosaceae</taxon>
        <taxon>Amygdaloideae</taxon>
        <taxon>Maleae</taxon>
        <taxon>Malus</taxon>
    </lineage>
</organism>
<name>A0A498HU88_MALDO</name>
<sequence>MKTHLCIPRMRSNNPSSANKVTKRLSPMTLLDRFREAVFCLIMLSAVFSNKADGHDGRTSPDVQRYYCPINYHHSEAVADCIDFIKEKVLPEDQDNLDSSASASSSVEGHNGSRHDHPGLVM</sequence>
<keyword evidence="3" id="KW-1185">Reference proteome</keyword>
<dbReference type="PANTHER" id="PTHR35111">
    <property type="entry name" value="F10A5.9-RELATED"/>
    <property type="match status" value="1"/>
</dbReference>
<dbReference type="PANTHER" id="PTHR35111:SF1">
    <property type="entry name" value="OS04G0115900 PROTEIN"/>
    <property type="match status" value="1"/>
</dbReference>